<dbReference type="OrthoDB" id="7069060at2"/>
<feature type="transmembrane region" description="Helical" evidence="1">
    <location>
        <begin position="6"/>
        <end position="25"/>
    </location>
</feature>
<comment type="caution">
    <text evidence="2">The sequence shown here is derived from an EMBL/GenBank/DDBJ whole genome shotgun (WGS) entry which is preliminary data.</text>
</comment>
<gene>
    <name evidence="2" type="ORF">EZ313_03520</name>
</gene>
<evidence type="ECO:0000313" key="2">
    <source>
        <dbReference type="EMBL" id="TFZ05739.1"/>
    </source>
</evidence>
<sequence>MDEIAIYLLLGAGGALVATLFLMTLKDAWVHHVLPLLRNWRYRGDRIAGVWTGLGSAPVPTAGEWTEIRLSLEQQARDLRGLLWIRHCSGDRSAKLQVHLEGRISDGYVTLGPSPGGDAPLLAATALLKIQDRGSSLDGQLVYRDVQTDAIQGIHVSVHRTASMALPWMRPLVAAAESAQAEYI</sequence>
<evidence type="ECO:0000256" key="1">
    <source>
        <dbReference type="SAM" id="Phobius"/>
    </source>
</evidence>
<reference evidence="2 3" key="1">
    <citation type="submission" date="2019-03" db="EMBL/GenBank/DDBJ databases">
        <title>Ramlibacter henchirensis DSM 14656, whole genome shotgun sequence.</title>
        <authorList>
            <person name="Zhang X."/>
            <person name="Feng G."/>
            <person name="Zhu H."/>
        </authorList>
    </citation>
    <scope>NUCLEOTIDE SEQUENCE [LARGE SCALE GENOMIC DNA]</scope>
    <source>
        <strain evidence="2 3">DSM 14656</strain>
    </source>
</reference>
<name>A0A4Z0C6M2_9BURK</name>
<evidence type="ECO:0008006" key="4">
    <source>
        <dbReference type="Google" id="ProtNLM"/>
    </source>
</evidence>
<evidence type="ECO:0000313" key="3">
    <source>
        <dbReference type="Proteomes" id="UP000298180"/>
    </source>
</evidence>
<keyword evidence="1" id="KW-0812">Transmembrane</keyword>
<protein>
    <recommendedName>
        <fullName evidence="4">SMODS-associating 2TM beta-strand rich effector domain-containing protein</fullName>
    </recommendedName>
</protein>
<accession>A0A4Z0C6M2</accession>
<dbReference type="RefSeq" id="WP_135261821.1">
    <property type="nucleotide sequence ID" value="NZ_SMLM01000001.1"/>
</dbReference>
<keyword evidence="3" id="KW-1185">Reference proteome</keyword>
<dbReference type="AlphaFoldDB" id="A0A4Z0C6M2"/>
<proteinExistence type="predicted"/>
<dbReference type="EMBL" id="SMLM01000001">
    <property type="protein sequence ID" value="TFZ05739.1"/>
    <property type="molecule type" value="Genomic_DNA"/>
</dbReference>
<dbReference type="Proteomes" id="UP000298180">
    <property type="component" value="Unassembled WGS sequence"/>
</dbReference>
<organism evidence="2 3">
    <name type="scientific">Ramlibacter henchirensis</name>
    <dbReference type="NCBI Taxonomy" id="204072"/>
    <lineage>
        <taxon>Bacteria</taxon>
        <taxon>Pseudomonadati</taxon>
        <taxon>Pseudomonadota</taxon>
        <taxon>Betaproteobacteria</taxon>
        <taxon>Burkholderiales</taxon>
        <taxon>Comamonadaceae</taxon>
        <taxon>Ramlibacter</taxon>
    </lineage>
</organism>
<keyword evidence="1" id="KW-1133">Transmembrane helix</keyword>
<keyword evidence="1" id="KW-0472">Membrane</keyword>